<accession>A0A918UJY8</accession>
<evidence type="ECO:0000313" key="1">
    <source>
        <dbReference type="EMBL" id="GGZ15403.1"/>
    </source>
</evidence>
<dbReference type="AlphaFoldDB" id="A0A918UJY8"/>
<reference evidence="1" key="2">
    <citation type="submission" date="2020-09" db="EMBL/GenBank/DDBJ databases">
        <authorList>
            <person name="Sun Q."/>
            <person name="Kim S."/>
        </authorList>
    </citation>
    <scope>NUCLEOTIDE SEQUENCE</scope>
    <source>
        <strain evidence="1">KCTC 32255</strain>
    </source>
</reference>
<dbReference type="PROSITE" id="PS51257">
    <property type="entry name" value="PROKAR_LIPOPROTEIN"/>
    <property type="match status" value="1"/>
</dbReference>
<proteinExistence type="predicted"/>
<keyword evidence="2" id="KW-1185">Reference proteome</keyword>
<protein>
    <recommendedName>
        <fullName evidence="3">Lipoprotein</fullName>
    </recommendedName>
</protein>
<dbReference type="Proteomes" id="UP000648075">
    <property type="component" value="Unassembled WGS sequence"/>
</dbReference>
<dbReference type="EMBL" id="BMZA01000021">
    <property type="protein sequence ID" value="GGZ15403.1"/>
    <property type="molecule type" value="Genomic_DNA"/>
</dbReference>
<name>A0A918UJY8_9SPHN</name>
<evidence type="ECO:0008006" key="3">
    <source>
        <dbReference type="Google" id="ProtNLM"/>
    </source>
</evidence>
<comment type="caution">
    <text evidence="1">The sequence shown here is derived from an EMBL/GenBank/DDBJ whole genome shotgun (WGS) entry which is preliminary data.</text>
</comment>
<evidence type="ECO:0000313" key="2">
    <source>
        <dbReference type="Proteomes" id="UP000648075"/>
    </source>
</evidence>
<sequence length="135" mass="15037">MAKYRYSLLLILAAYGCSRSLDISNSDEKKVIQLAVQQSVKSFGSSFCIVTKLSENPLKLSEKQFDAGWLQMGNYRYRELGEAKINSVPSDALTGLLSTSTDFGCLNTIRIERPTFFETEKNGNRSLLAAVKLRA</sequence>
<organism evidence="1 2">
    <name type="scientific">Novosphingobium colocasiae</name>
    <dbReference type="NCBI Taxonomy" id="1256513"/>
    <lineage>
        <taxon>Bacteria</taxon>
        <taxon>Pseudomonadati</taxon>
        <taxon>Pseudomonadota</taxon>
        <taxon>Alphaproteobacteria</taxon>
        <taxon>Sphingomonadales</taxon>
        <taxon>Sphingomonadaceae</taxon>
        <taxon>Novosphingobium</taxon>
    </lineage>
</organism>
<gene>
    <name evidence="1" type="ORF">GCM10011614_32910</name>
</gene>
<reference evidence="1" key="1">
    <citation type="journal article" date="2014" name="Int. J. Syst. Evol. Microbiol.">
        <title>Complete genome sequence of Corynebacterium casei LMG S-19264T (=DSM 44701T), isolated from a smear-ripened cheese.</title>
        <authorList>
            <consortium name="US DOE Joint Genome Institute (JGI-PGF)"/>
            <person name="Walter F."/>
            <person name="Albersmeier A."/>
            <person name="Kalinowski J."/>
            <person name="Ruckert C."/>
        </authorList>
    </citation>
    <scope>NUCLEOTIDE SEQUENCE</scope>
    <source>
        <strain evidence="1">KCTC 32255</strain>
    </source>
</reference>